<evidence type="ECO:0000256" key="7">
    <source>
        <dbReference type="ARBA" id="ARBA00023098"/>
    </source>
</evidence>
<keyword evidence="8 10" id="KW-0472">Membrane</keyword>
<dbReference type="GO" id="GO:0005777">
    <property type="term" value="C:peroxisome"/>
    <property type="evidence" value="ECO:0007669"/>
    <property type="project" value="TreeGrafter"/>
</dbReference>
<dbReference type="GO" id="GO:0035336">
    <property type="term" value="P:long-chain fatty-acyl-CoA metabolic process"/>
    <property type="evidence" value="ECO:0007669"/>
    <property type="project" value="TreeGrafter"/>
</dbReference>
<evidence type="ECO:0000259" key="12">
    <source>
        <dbReference type="Pfam" id="PF07993"/>
    </source>
</evidence>
<keyword evidence="5 10" id="KW-0521">NADP</keyword>
<feature type="domain" description="Thioester reductase (TE)" evidence="12">
    <location>
        <begin position="31"/>
        <end position="301"/>
    </location>
</feature>
<dbReference type="Pfam" id="PF03015">
    <property type="entry name" value="Sterile"/>
    <property type="match status" value="1"/>
</dbReference>
<comment type="catalytic activity">
    <reaction evidence="9 10">
        <text>a long-chain fatty acyl-CoA + 2 NADPH + 2 H(+) = a long-chain primary fatty alcohol + 2 NADP(+) + CoA</text>
        <dbReference type="Rhea" id="RHEA:52716"/>
        <dbReference type="ChEBI" id="CHEBI:15378"/>
        <dbReference type="ChEBI" id="CHEBI:57287"/>
        <dbReference type="ChEBI" id="CHEBI:57783"/>
        <dbReference type="ChEBI" id="CHEBI:58349"/>
        <dbReference type="ChEBI" id="CHEBI:77396"/>
        <dbReference type="ChEBI" id="CHEBI:83139"/>
        <dbReference type="EC" id="1.2.1.84"/>
    </reaction>
</comment>
<dbReference type="EC" id="1.2.1.84" evidence="10"/>
<dbReference type="PANTHER" id="PTHR11011">
    <property type="entry name" value="MALE STERILITY PROTEIN 2-RELATED"/>
    <property type="match status" value="1"/>
</dbReference>
<dbReference type="VEuPathDB" id="VectorBase:CSON010090"/>
<keyword evidence="4 10" id="KW-0812">Transmembrane</keyword>
<dbReference type="GO" id="GO:0016020">
    <property type="term" value="C:membrane"/>
    <property type="evidence" value="ECO:0007669"/>
    <property type="project" value="UniProtKB-SubCell"/>
</dbReference>
<evidence type="ECO:0000256" key="1">
    <source>
        <dbReference type="ARBA" id="ARBA00004141"/>
    </source>
</evidence>
<comment type="function">
    <text evidence="10">Catalyzes the reduction of fatty acyl-CoA to fatty alcohols.</text>
</comment>
<name>A0A336LKJ3_CULSO</name>
<evidence type="ECO:0000256" key="2">
    <source>
        <dbReference type="ARBA" id="ARBA00005928"/>
    </source>
</evidence>
<dbReference type="SUPFAM" id="SSF51735">
    <property type="entry name" value="NAD(P)-binding Rossmann-fold domains"/>
    <property type="match status" value="1"/>
</dbReference>
<evidence type="ECO:0000256" key="5">
    <source>
        <dbReference type="ARBA" id="ARBA00022857"/>
    </source>
</evidence>
<keyword evidence="6 10" id="KW-1133">Transmembrane helix</keyword>
<comment type="similarity">
    <text evidence="2 10">Belongs to the fatty acyl-CoA reductase family.</text>
</comment>
<protein>
    <recommendedName>
        <fullName evidence="10">Fatty acyl-CoA reductase</fullName>
        <ecNumber evidence="10">1.2.1.84</ecNumber>
    </recommendedName>
</protein>
<dbReference type="Gene3D" id="3.40.50.720">
    <property type="entry name" value="NAD(P)-binding Rossmann-like Domain"/>
    <property type="match status" value="1"/>
</dbReference>
<dbReference type="FunFam" id="3.40.50.720:FF:000143">
    <property type="entry name" value="Fatty acyl-CoA reductase"/>
    <property type="match status" value="1"/>
</dbReference>
<feature type="domain" description="Fatty acyl-CoA reductase C-terminal" evidence="11">
    <location>
        <begin position="380"/>
        <end position="472"/>
    </location>
</feature>
<evidence type="ECO:0000313" key="13">
    <source>
        <dbReference type="EMBL" id="SSX18542.1"/>
    </source>
</evidence>
<dbReference type="InterPro" id="IPR026055">
    <property type="entry name" value="FAR"/>
</dbReference>
<organism evidence="13">
    <name type="scientific">Culicoides sonorensis</name>
    <name type="common">Biting midge</name>
    <dbReference type="NCBI Taxonomy" id="179676"/>
    <lineage>
        <taxon>Eukaryota</taxon>
        <taxon>Metazoa</taxon>
        <taxon>Ecdysozoa</taxon>
        <taxon>Arthropoda</taxon>
        <taxon>Hexapoda</taxon>
        <taxon>Insecta</taxon>
        <taxon>Pterygota</taxon>
        <taxon>Neoptera</taxon>
        <taxon>Endopterygota</taxon>
        <taxon>Diptera</taxon>
        <taxon>Nematocera</taxon>
        <taxon>Chironomoidea</taxon>
        <taxon>Ceratopogonidae</taxon>
        <taxon>Ceratopogoninae</taxon>
        <taxon>Culicoides</taxon>
        <taxon>Monoculicoides</taxon>
    </lineage>
</organism>
<dbReference type="GO" id="GO:0102965">
    <property type="term" value="F:alcohol-forming long-chain fatty acyl-CoA reductase activity"/>
    <property type="evidence" value="ECO:0007669"/>
    <property type="project" value="UniProtKB-EC"/>
</dbReference>
<feature type="transmembrane region" description="Helical" evidence="10">
    <location>
        <begin position="489"/>
        <end position="510"/>
    </location>
</feature>
<dbReference type="InterPro" id="IPR033640">
    <property type="entry name" value="FAR_C"/>
</dbReference>
<proteinExistence type="inferred from homology"/>
<evidence type="ECO:0000256" key="3">
    <source>
        <dbReference type="ARBA" id="ARBA00022516"/>
    </source>
</evidence>
<dbReference type="GO" id="GO:0080019">
    <property type="term" value="F:alcohol-forming very long-chain fatty acyl-CoA reductase activity"/>
    <property type="evidence" value="ECO:0007669"/>
    <property type="project" value="InterPro"/>
</dbReference>
<evidence type="ECO:0000256" key="9">
    <source>
        <dbReference type="ARBA" id="ARBA00052530"/>
    </source>
</evidence>
<dbReference type="PANTHER" id="PTHR11011:SF60">
    <property type="entry name" value="FATTY ACYL-COA REDUCTASE-RELATED"/>
    <property type="match status" value="1"/>
</dbReference>
<reference evidence="13" key="1">
    <citation type="submission" date="2018-07" db="EMBL/GenBank/DDBJ databases">
        <authorList>
            <person name="Quirk P.G."/>
            <person name="Krulwich T.A."/>
        </authorList>
    </citation>
    <scope>NUCLEOTIDE SEQUENCE</scope>
</reference>
<evidence type="ECO:0000259" key="11">
    <source>
        <dbReference type="Pfam" id="PF03015"/>
    </source>
</evidence>
<dbReference type="CDD" id="cd09071">
    <property type="entry name" value="FAR_C"/>
    <property type="match status" value="1"/>
</dbReference>
<keyword evidence="3 10" id="KW-0444">Lipid biosynthesis</keyword>
<comment type="subcellular location">
    <subcellularLocation>
        <location evidence="1">Membrane</location>
        <topology evidence="1">Multi-pass membrane protein</topology>
    </subcellularLocation>
</comment>
<keyword evidence="7 10" id="KW-0443">Lipid metabolism</keyword>
<keyword evidence="10" id="KW-0560">Oxidoreductase</keyword>
<evidence type="ECO:0000256" key="6">
    <source>
        <dbReference type="ARBA" id="ARBA00022989"/>
    </source>
</evidence>
<accession>A0A336LKJ3</accession>
<evidence type="ECO:0000256" key="10">
    <source>
        <dbReference type="RuleBase" id="RU363097"/>
    </source>
</evidence>
<dbReference type="AlphaFoldDB" id="A0A336LKJ3"/>
<dbReference type="InterPro" id="IPR013120">
    <property type="entry name" value="FAR_NAD-bd"/>
</dbReference>
<evidence type="ECO:0000256" key="4">
    <source>
        <dbReference type="ARBA" id="ARBA00022692"/>
    </source>
</evidence>
<dbReference type="CDD" id="cd05236">
    <property type="entry name" value="FAR-N_SDR_e"/>
    <property type="match status" value="1"/>
</dbReference>
<dbReference type="InterPro" id="IPR036291">
    <property type="entry name" value="NAD(P)-bd_dom_sf"/>
</dbReference>
<gene>
    <name evidence="13" type="primary">CSON010090</name>
</gene>
<dbReference type="EMBL" id="UFQT01000040">
    <property type="protein sequence ID" value="SSX18542.1"/>
    <property type="molecule type" value="Genomic_DNA"/>
</dbReference>
<evidence type="ECO:0000256" key="8">
    <source>
        <dbReference type="ARBA" id="ARBA00023136"/>
    </source>
</evidence>
<dbReference type="OMA" id="YNCVTGN"/>
<sequence>MIMENNNELLKGYNVHDSPMLDFYRGKSIFITGGTGFLGKLFLEKLLRINVKRIFVLSRPKKGLSNEERLDAIFTGPVFETLQKTHSDFKSRVTIIDGDLQKLDLGMSVENQRLVIESAEIVIHAAADVRFDQVIKTAVETNVRGTRELCRLAEKIRNLMAIVYVSTAYSHCPKRDIEEKFYDAPSNPDNMIGLVENLDDESEKLFNSVTNELIKPWPNTYVYTKALSEDVVRKFGEKLPLSIVRPSIIIATVKDPLPGWTDNIYGLNGVIVGVSAGLIRIMYLKSSNVADIIPADIVINTVLAAGHKTYLERYNGNESVKGTTKIYNCVSGNDNPITYENIYKYSIRAGVPIPPSKCLWQVAFNTTENKFIYWYCKVMYHFVPAFLIDIWLRIIGRTPRLWNLYKKVHKFSTVLEYFSMNTWKYDNTNMRELCNSLTPLDQELFLCDMKKLNWTDYFELYMKGLRLYINKDPEDTVPRAKTRYARLGYAHKLVLLVYYAFIGMLIYGFFKFSGLINVFKHIREYFKGFLRDF</sequence>
<dbReference type="Pfam" id="PF07993">
    <property type="entry name" value="NAD_binding_4"/>
    <property type="match status" value="1"/>
</dbReference>